<reference evidence="9" key="1">
    <citation type="journal article" date="2016" name="Nat. Biotechnol.">
        <title>Sequencing wild and cultivated cassava and related species reveals extensive interspecific hybridization and genetic diversity.</title>
        <authorList>
            <person name="Bredeson J.V."/>
            <person name="Lyons J.B."/>
            <person name="Prochnik S.E."/>
            <person name="Wu G.A."/>
            <person name="Ha C.M."/>
            <person name="Edsinger-Gonzales E."/>
            <person name="Grimwood J."/>
            <person name="Schmutz J."/>
            <person name="Rabbi I.Y."/>
            <person name="Egesi C."/>
            <person name="Nauluvula P."/>
            <person name="Lebot V."/>
            <person name="Ndunguru J."/>
            <person name="Mkamilo G."/>
            <person name="Bart R.S."/>
            <person name="Setter T.L."/>
            <person name="Gleadow R.M."/>
            <person name="Kulakow P."/>
            <person name="Ferguson M.E."/>
            <person name="Rounsley S."/>
            <person name="Rokhsar D.S."/>
        </authorList>
    </citation>
    <scope>NUCLEOTIDE SEQUENCE [LARGE SCALE GENOMIC DNA]</scope>
    <source>
        <strain evidence="9">cv. AM560-2</strain>
    </source>
</reference>
<dbReference type="InterPro" id="IPR002182">
    <property type="entry name" value="NB-ARC"/>
</dbReference>
<evidence type="ECO:0008006" key="10">
    <source>
        <dbReference type="Google" id="ProtNLM"/>
    </source>
</evidence>
<dbReference type="InterPro" id="IPR041118">
    <property type="entry name" value="Rx_N"/>
</dbReference>
<dbReference type="OrthoDB" id="598235at2759"/>
<evidence type="ECO:0000256" key="3">
    <source>
        <dbReference type="ARBA" id="ARBA00022821"/>
    </source>
</evidence>
<sequence length="903" mass="103865">MASFAVNHLIDMVRSALQNEASILGSVHDELNNLRLQLESMRSFLEDAERKQLDSEVERTWVANVRDVAYQVEDIIDEFMYYEHQQHSGGHFSQFLHQIIRAPKKLWVMHRIGIKLQKINNIIKVIPEWKHIYNVNIVEGMISKDLAHKWALDQRDSSRFIKEDDIVGIKDETRLLEESIMDGEMQQTLISVVGMGGSGKTTLIAKTYNNERVKCHFHCYAWVTISQTYTRDEVFRSLIREFHQSRKEQQPPDLSSKGHAELVTILGSYLDSKKYLLVLDDVWDTNLWQVIKVALPDDHIGSRIMLTTRNESVGSFSFGVRSHILQIKPLKESETWHLFCIKAFSSYPDEPCPRDLEPLGLELLGRCRGLPLAVVALGGLMSSKKSITEWRSVCNNLNWQLNNNNMLEVVKSILLLSFNDLPSPLKHCFLYCCLFPEDYVIRRKRLIRLWIAEGFIQQVNRVTLAEVAESYLMELISRNMLQVVLRNESGRPKACKMHDILRELALSISERENFCIVYNGQVVTEECKARRLSIQIANVDSKSYRGMSQLRSLFVFVKHSVCFPSTLLSKFKLLRVLDLEDARIEKLPDVIEVLFNLRHLNLKGTLVAELPQCIGKLRNLETLNIRDTQIKELPKGVAELQNLQNLIMYHYNRGPDHHFRYVRGTRAPFKINKLKKLQVMSFVEAEGDLIRQLGSMNQLTRMGISNLGAKDEMVLCTSIQNLKLLRYLFLMVSDEAEVLRVDALKTPPPQLQKLILVGKLERVPCWFDSLKYLTCMYLHWSRLKEDLLPHIAALPCLGNLDLDNAFAGKELHFSGGFPKLRSLWLSNFPQLRLITIEEGAMPNIQLLCLASCKALNALPRGMEFLTNLRTLLLSGSSRLVDSINDKESEDHSKVQHIRNIEIL</sequence>
<dbReference type="Pfam" id="PF23559">
    <property type="entry name" value="WHD_DRP"/>
    <property type="match status" value="1"/>
</dbReference>
<evidence type="ECO:0000259" key="5">
    <source>
        <dbReference type="Pfam" id="PF18052"/>
    </source>
</evidence>
<comment type="caution">
    <text evidence="8">The sequence shown here is derived from an EMBL/GenBank/DDBJ whole genome shotgun (WGS) entry which is preliminary data.</text>
</comment>
<feature type="domain" description="Disease resistance protein winged helix" evidence="6">
    <location>
        <begin position="434"/>
        <end position="505"/>
    </location>
</feature>
<dbReference type="Gene3D" id="3.40.50.300">
    <property type="entry name" value="P-loop containing nucleotide triphosphate hydrolases"/>
    <property type="match status" value="1"/>
</dbReference>
<keyword evidence="9" id="KW-1185">Reference proteome</keyword>
<accession>A0A2C9U2E5</accession>
<gene>
    <name evidence="8" type="ORF">MANES_18G117800v8</name>
</gene>
<dbReference type="SUPFAM" id="SSF52540">
    <property type="entry name" value="P-loop containing nucleoside triphosphate hydrolases"/>
    <property type="match status" value="1"/>
</dbReference>
<dbReference type="Gene3D" id="1.10.8.430">
    <property type="entry name" value="Helical domain of apoptotic protease-activating factors"/>
    <property type="match status" value="1"/>
</dbReference>
<protein>
    <recommendedName>
        <fullName evidence="10">Disease resistance protein RPM1-like</fullName>
    </recommendedName>
</protein>
<feature type="domain" description="Disease resistance N-terminal" evidence="5">
    <location>
        <begin position="5"/>
        <end position="95"/>
    </location>
</feature>
<dbReference type="EMBL" id="CM004404">
    <property type="protein sequence ID" value="OAY23918.1"/>
    <property type="molecule type" value="Genomic_DNA"/>
</dbReference>
<dbReference type="CDD" id="cd14798">
    <property type="entry name" value="RX-CC_like"/>
    <property type="match status" value="1"/>
</dbReference>
<evidence type="ECO:0000256" key="1">
    <source>
        <dbReference type="ARBA" id="ARBA00022737"/>
    </source>
</evidence>
<evidence type="ECO:0000256" key="2">
    <source>
        <dbReference type="ARBA" id="ARBA00022741"/>
    </source>
</evidence>
<dbReference type="Proteomes" id="UP000091857">
    <property type="component" value="Chromosome 18"/>
</dbReference>
<dbReference type="InterPro" id="IPR038005">
    <property type="entry name" value="RX-like_CC"/>
</dbReference>
<dbReference type="PRINTS" id="PR00364">
    <property type="entry name" value="DISEASERSIST"/>
</dbReference>
<dbReference type="Pfam" id="PF23598">
    <property type="entry name" value="LRR_14"/>
    <property type="match status" value="1"/>
</dbReference>
<dbReference type="FunFam" id="1.10.10.10:FF:000322">
    <property type="entry name" value="Probable disease resistance protein At1g63360"/>
    <property type="match status" value="1"/>
</dbReference>
<dbReference type="PANTHER" id="PTHR23155">
    <property type="entry name" value="DISEASE RESISTANCE PROTEIN RP"/>
    <property type="match status" value="1"/>
</dbReference>
<feature type="domain" description="NB-ARC" evidence="4">
    <location>
        <begin position="176"/>
        <end position="345"/>
    </location>
</feature>
<evidence type="ECO:0000313" key="8">
    <source>
        <dbReference type="EMBL" id="OAY23918.1"/>
    </source>
</evidence>
<dbReference type="InterPro" id="IPR027417">
    <property type="entry name" value="P-loop_NTPase"/>
</dbReference>
<dbReference type="InterPro" id="IPR058922">
    <property type="entry name" value="WHD_DRP"/>
</dbReference>
<dbReference type="Pfam" id="PF18052">
    <property type="entry name" value="Rx_N"/>
    <property type="match status" value="1"/>
</dbReference>
<dbReference type="Gene3D" id="1.20.5.4130">
    <property type="match status" value="1"/>
</dbReference>
<dbReference type="OMA" id="WREIRIA"/>
<dbReference type="Gene3D" id="1.10.10.10">
    <property type="entry name" value="Winged helix-like DNA-binding domain superfamily/Winged helix DNA-binding domain"/>
    <property type="match status" value="1"/>
</dbReference>
<name>A0A2C9U2E5_MANES</name>
<dbReference type="InterPro" id="IPR055414">
    <property type="entry name" value="LRR_R13L4/SHOC2-like"/>
</dbReference>
<organism evidence="8 9">
    <name type="scientific">Manihot esculenta</name>
    <name type="common">Cassava</name>
    <name type="synonym">Jatropha manihot</name>
    <dbReference type="NCBI Taxonomy" id="3983"/>
    <lineage>
        <taxon>Eukaryota</taxon>
        <taxon>Viridiplantae</taxon>
        <taxon>Streptophyta</taxon>
        <taxon>Embryophyta</taxon>
        <taxon>Tracheophyta</taxon>
        <taxon>Spermatophyta</taxon>
        <taxon>Magnoliopsida</taxon>
        <taxon>eudicotyledons</taxon>
        <taxon>Gunneridae</taxon>
        <taxon>Pentapetalae</taxon>
        <taxon>rosids</taxon>
        <taxon>fabids</taxon>
        <taxon>Malpighiales</taxon>
        <taxon>Euphorbiaceae</taxon>
        <taxon>Crotonoideae</taxon>
        <taxon>Manihoteae</taxon>
        <taxon>Manihot</taxon>
    </lineage>
</organism>
<dbReference type="InterPro" id="IPR032675">
    <property type="entry name" value="LRR_dom_sf"/>
</dbReference>
<evidence type="ECO:0000259" key="6">
    <source>
        <dbReference type="Pfam" id="PF23559"/>
    </source>
</evidence>
<dbReference type="GO" id="GO:0051707">
    <property type="term" value="P:response to other organism"/>
    <property type="evidence" value="ECO:0007669"/>
    <property type="project" value="UniProtKB-ARBA"/>
</dbReference>
<dbReference type="Gramene" id="Manes.18G117800.24.v8.1">
    <property type="protein sequence ID" value="Manes.18G117800.24.v8.1.CDS.1"/>
    <property type="gene ID" value="Manes.18G117800.v8.1"/>
</dbReference>
<proteinExistence type="predicted"/>
<dbReference type="FunFam" id="3.40.50.300:FF:001091">
    <property type="entry name" value="Probable disease resistance protein At1g61300"/>
    <property type="match status" value="1"/>
</dbReference>
<dbReference type="InterPro" id="IPR042197">
    <property type="entry name" value="Apaf_helical"/>
</dbReference>
<evidence type="ECO:0000259" key="7">
    <source>
        <dbReference type="Pfam" id="PF23598"/>
    </source>
</evidence>
<dbReference type="PANTHER" id="PTHR23155:SF1232">
    <property type="entry name" value="OS09G0270700 PROTEIN"/>
    <property type="match status" value="1"/>
</dbReference>
<keyword evidence="1" id="KW-0677">Repeat</keyword>
<dbReference type="GO" id="GO:0043531">
    <property type="term" value="F:ADP binding"/>
    <property type="evidence" value="ECO:0007669"/>
    <property type="project" value="InterPro"/>
</dbReference>
<evidence type="ECO:0000259" key="4">
    <source>
        <dbReference type="Pfam" id="PF00931"/>
    </source>
</evidence>
<feature type="domain" description="Disease resistance R13L4/SHOC-2-like LRR" evidence="7">
    <location>
        <begin position="549"/>
        <end position="871"/>
    </location>
</feature>
<dbReference type="InterPro" id="IPR044974">
    <property type="entry name" value="Disease_R_plants"/>
</dbReference>
<dbReference type="AlphaFoldDB" id="A0A2C9U2E5"/>
<dbReference type="Gene3D" id="3.80.10.10">
    <property type="entry name" value="Ribonuclease Inhibitor"/>
    <property type="match status" value="1"/>
</dbReference>
<evidence type="ECO:0000313" key="9">
    <source>
        <dbReference type="Proteomes" id="UP000091857"/>
    </source>
</evidence>
<dbReference type="GO" id="GO:0006952">
    <property type="term" value="P:defense response"/>
    <property type="evidence" value="ECO:0007669"/>
    <property type="project" value="UniProtKB-KW"/>
</dbReference>
<dbReference type="InterPro" id="IPR036388">
    <property type="entry name" value="WH-like_DNA-bd_sf"/>
</dbReference>
<keyword evidence="2" id="KW-0547">Nucleotide-binding</keyword>
<dbReference type="Pfam" id="PF00931">
    <property type="entry name" value="NB-ARC"/>
    <property type="match status" value="1"/>
</dbReference>
<keyword evidence="3" id="KW-0611">Plant defense</keyword>
<dbReference type="STRING" id="3983.A0A2C9U2E5"/>
<dbReference type="SUPFAM" id="SSF52058">
    <property type="entry name" value="L domain-like"/>
    <property type="match status" value="1"/>
</dbReference>